<dbReference type="EMBL" id="JACHXG010000011">
    <property type="protein sequence ID" value="MBB3091551.1"/>
    <property type="molecule type" value="Genomic_DNA"/>
</dbReference>
<organism evidence="1 2">
    <name type="scientific">Nocardioides albus</name>
    <dbReference type="NCBI Taxonomy" id="1841"/>
    <lineage>
        <taxon>Bacteria</taxon>
        <taxon>Bacillati</taxon>
        <taxon>Actinomycetota</taxon>
        <taxon>Actinomycetes</taxon>
        <taxon>Propionibacteriales</taxon>
        <taxon>Nocardioidaceae</taxon>
        <taxon>Nocardioides</taxon>
    </lineage>
</organism>
<gene>
    <name evidence="1" type="ORF">FHS12_004521</name>
</gene>
<sequence length="154" mass="16320">MTASSADDNRRAQAHLYGEPLGDLIKRCSSVLSLTQVRVADLLGISAPMLSQLMNARRVKIGNPAAVKRLQLMYAAACRVAAGEQSIDDAVRQLEAARTSEAVVTHHTEADPAAVRAVFRAAASSQEFVAAAEQLRASHPAIAKLLLTFGVNDG</sequence>
<dbReference type="InterPro" id="IPR010982">
    <property type="entry name" value="Lambda_DNA-bd_dom_sf"/>
</dbReference>
<dbReference type="Proteomes" id="UP000577707">
    <property type="component" value="Unassembled WGS sequence"/>
</dbReference>
<proteinExistence type="predicted"/>
<keyword evidence="2" id="KW-1185">Reference proteome</keyword>
<evidence type="ECO:0000313" key="1">
    <source>
        <dbReference type="EMBL" id="MBB3091551.1"/>
    </source>
</evidence>
<accession>A0A7W5A8F3</accession>
<comment type="caution">
    <text evidence="1">The sequence shown here is derived from an EMBL/GenBank/DDBJ whole genome shotgun (WGS) entry which is preliminary data.</text>
</comment>
<protein>
    <submittedName>
        <fullName evidence="1">Transcriptional regulator with XRE-family HTH domain</fullName>
    </submittedName>
</protein>
<reference evidence="1 2" key="1">
    <citation type="submission" date="2020-08" db="EMBL/GenBank/DDBJ databases">
        <title>Genomic Encyclopedia of Type Strains, Phase III (KMG-III): the genomes of soil and plant-associated and newly described type strains.</title>
        <authorList>
            <person name="Whitman W."/>
        </authorList>
    </citation>
    <scope>NUCLEOTIDE SEQUENCE [LARGE SCALE GENOMIC DNA]</scope>
    <source>
        <strain evidence="1 2">CECT 3302</strain>
    </source>
</reference>
<dbReference type="AlphaFoldDB" id="A0A7W5A8F3"/>
<dbReference type="GO" id="GO:0003677">
    <property type="term" value="F:DNA binding"/>
    <property type="evidence" value="ECO:0007669"/>
    <property type="project" value="InterPro"/>
</dbReference>
<name>A0A7W5A8F3_9ACTN</name>
<dbReference type="SUPFAM" id="SSF47413">
    <property type="entry name" value="lambda repressor-like DNA-binding domains"/>
    <property type="match status" value="1"/>
</dbReference>
<dbReference type="RefSeq" id="WP_183549910.1">
    <property type="nucleotide sequence ID" value="NZ_BMQT01000012.1"/>
</dbReference>
<evidence type="ECO:0000313" key="2">
    <source>
        <dbReference type="Proteomes" id="UP000577707"/>
    </source>
</evidence>